<reference evidence="4 5" key="1">
    <citation type="submission" date="2014-09" db="EMBL/GenBank/DDBJ databases">
        <title>Genome sequences of Lysobacter dokdonensis DS-58.</title>
        <authorList>
            <person name="Kim J.F."/>
            <person name="Kwak M.-J."/>
        </authorList>
    </citation>
    <scope>NUCLEOTIDE SEQUENCE [LARGE SCALE GENOMIC DNA]</scope>
    <source>
        <strain evidence="4 5">DS-58</strain>
    </source>
</reference>
<dbReference type="Gene3D" id="1.10.390.10">
    <property type="entry name" value="Neutral Protease Domain 2"/>
    <property type="match status" value="1"/>
</dbReference>
<feature type="chain" id="PRO_5001996755" evidence="1">
    <location>
        <begin position="20"/>
        <end position="640"/>
    </location>
</feature>
<protein>
    <submittedName>
        <fullName evidence="4">Peptidase M61</fullName>
    </submittedName>
</protein>
<dbReference type="RefSeq" id="WP_036166142.1">
    <property type="nucleotide sequence ID" value="NZ_JRKJ01000003.1"/>
</dbReference>
<sequence>MPRHTLLALALTLALPALAVSSSSDAQTSPQAPVYATSTTPYPGTIALEVDATNLSQRVFTVKQRIPVSSGPVTLLFPKWLPGNHADYGRVDKVAGIEFSANGQKLTWTRDPLDVYAFKVDVPQGATQMDVAFQFISPTDREQGRVVMTPNMLNLQWNTVALYPAGYAASAITFAPSVKLPAGWQAATALELQGRAGDVVTYKPVDFDTLVDSPMFAGKYFKTIDLSNGVGKPVRLNVVADDAKYLEAKPDHIEAHRRLVQQMRKLYGAEHYDHYDFLFSLSGQMSGIGLEHHRSSENGVGVKYFTGWDPKTGSSDLLAHEYNHSWDGKYRRGADLTTPTFNTPMQGSLLWVYEGQTQYWGNVITARAGLRTFETSKDALALVAASYSENRAGLSWRALQDTTNDPIIAKRTSKAYRSWQLSEDYYSGGQMIWLEVDARLREKSNNKVSLDDFAKKFFGMNDGDFKVNPYTFEDVAATLNGLVADDWGKFLRDRLDGKVPLTGGIEAAGWKLVFKDKPNAYAKAAASEFGGGGDFLYSLGMTVGRDGTIGDVRWDSPAFKAGIGPGMTPMAVNGKAYSTEVLEDAVKAAKTDKKPIELLVKEFDLFRTIQLPYYDGLRYPHLERIEGKPDRLSAIYAPKK</sequence>
<dbReference type="STRING" id="1300345.LF41_2155"/>
<evidence type="ECO:0000313" key="4">
    <source>
        <dbReference type="EMBL" id="KGQ20201.1"/>
    </source>
</evidence>
<comment type="caution">
    <text evidence="4">The sequence shown here is derived from an EMBL/GenBank/DDBJ whole genome shotgun (WGS) entry which is preliminary data.</text>
</comment>
<dbReference type="Gene3D" id="2.60.40.3650">
    <property type="match status" value="1"/>
</dbReference>
<feature type="domain" description="Peptidase M61 N-terminal" evidence="3">
    <location>
        <begin position="48"/>
        <end position="219"/>
    </location>
</feature>
<evidence type="ECO:0000259" key="3">
    <source>
        <dbReference type="Pfam" id="PF17899"/>
    </source>
</evidence>
<gene>
    <name evidence="4" type="ORF">LF41_2155</name>
</gene>
<feature type="signal peptide" evidence="1">
    <location>
        <begin position="1"/>
        <end position="19"/>
    </location>
</feature>
<dbReference type="AlphaFoldDB" id="A0A0A2WJ67"/>
<dbReference type="InterPro" id="IPR007963">
    <property type="entry name" value="Peptidase_M61_catalytic"/>
</dbReference>
<dbReference type="Pfam" id="PF17899">
    <property type="entry name" value="Peptidase_M61_N"/>
    <property type="match status" value="1"/>
</dbReference>
<dbReference type="Pfam" id="PF05299">
    <property type="entry name" value="Peptidase_M61"/>
    <property type="match status" value="1"/>
</dbReference>
<dbReference type="InterPro" id="IPR027268">
    <property type="entry name" value="Peptidase_M4/M1_CTD_sf"/>
</dbReference>
<dbReference type="InterPro" id="IPR040756">
    <property type="entry name" value="Peptidase_M61_N"/>
</dbReference>
<dbReference type="eggNOG" id="COG3975">
    <property type="taxonomic scope" value="Bacteria"/>
</dbReference>
<proteinExistence type="predicted"/>
<dbReference type="PIRSF" id="PIRSF016493">
    <property type="entry name" value="Glycyl_aminpptds"/>
    <property type="match status" value="1"/>
</dbReference>
<dbReference type="EMBL" id="JRKJ01000003">
    <property type="protein sequence ID" value="KGQ20201.1"/>
    <property type="molecule type" value="Genomic_DNA"/>
</dbReference>
<dbReference type="SUPFAM" id="SSF50156">
    <property type="entry name" value="PDZ domain-like"/>
    <property type="match status" value="1"/>
</dbReference>
<name>A0A0A2WJ67_9GAMM</name>
<evidence type="ECO:0000313" key="5">
    <source>
        <dbReference type="Proteomes" id="UP000030518"/>
    </source>
</evidence>
<keyword evidence="5" id="KW-1185">Reference proteome</keyword>
<organism evidence="4 5">
    <name type="scientific">Lysobacter dokdonensis DS-58</name>
    <dbReference type="NCBI Taxonomy" id="1300345"/>
    <lineage>
        <taxon>Bacteria</taxon>
        <taxon>Pseudomonadati</taxon>
        <taxon>Pseudomonadota</taxon>
        <taxon>Gammaproteobacteria</taxon>
        <taxon>Lysobacterales</taxon>
        <taxon>Lysobacteraceae</taxon>
        <taxon>Noviluteimonas</taxon>
    </lineage>
</organism>
<accession>A0A0A2WJ67</accession>
<evidence type="ECO:0000256" key="1">
    <source>
        <dbReference type="SAM" id="SignalP"/>
    </source>
</evidence>
<dbReference type="Proteomes" id="UP000030518">
    <property type="component" value="Unassembled WGS sequence"/>
</dbReference>
<feature type="domain" description="Peptidase M61 catalytic" evidence="2">
    <location>
        <begin position="316"/>
        <end position="432"/>
    </location>
</feature>
<evidence type="ECO:0000259" key="2">
    <source>
        <dbReference type="Pfam" id="PF05299"/>
    </source>
</evidence>
<keyword evidence="1" id="KW-0732">Signal</keyword>
<dbReference type="InterPro" id="IPR036034">
    <property type="entry name" value="PDZ_sf"/>
</dbReference>
<dbReference type="PATRIC" id="fig|1300345.3.peg.736"/>
<dbReference type="InterPro" id="IPR024191">
    <property type="entry name" value="Peptidase_M61"/>
</dbReference>
<dbReference type="OrthoDB" id="9778516at2"/>